<dbReference type="InterPro" id="IPR036514">
    <property type="entry name" value="SGNH_hydro_sf"/>
</dbReference>
<dbReference type="CDD" id="cd01846">
    <property type="entry name" value="fatty_acyltransferase_like"/>
    <property type="match status" value="1"/>
</dbReference>
<dbReference type="Gene3D" id="3.40.50.1110">
    <property type="entry name" value="SGNH hydrolase"/>
    <property type="match status" value="1"/>
</dbReference>
<name>A0A9P4NGJ3_9PEZI</name>
<dbReference type="EMBL" id="MU007105">
    <property type="protein sequence ID" value="KAF2420948.1"/>
    <property type="molecule type" value="Genomic_DNA"/>
</dbReference>
<keyword evidence="1 2" id="KW-0378">Hydrolase</keyword>
<keyword evidence="3" id="KW-1185">Reference proteome</keyword>
<evidence type="ECO:0000313" key="2">
    <source>
        <dbReference type="EMBL" id="KAF2420948.1"/>
    </source>
</evidence>
<dbReference type="GO" id="GO:0016788">
    <property type="term" value="F:hydrolase activity, acting on ester bonds"/>
    <property type="evidence" value="ECO:0007669"/>
    <property type="project" value="InterPro"/>
</dbReference>
<dbReference type="PANTHER" id="PTHR45648:SF22">
    <property type="entry name" value="GDSL LIPASE_ACYLHYDROLASE FAMILY PROTEIN (AFU_ORTHOLOGUE AFUA_4G14700)"/>
    <property type="match status" value="1"/>
</dbReference>
<dbReference type="InterPro" id="IPR051058">
    <property type="entry name" value="GDSL_Est/Lipase"/>
</dbReference>
<dbReference type="AlphaFoldDB" id="A0A9P4NGJ3"/>
<sequence length="301" mass="33432">MHFKNLVSPCIVLVSGSLARTPTPFSSIIVFGDSFSDNGNGSYRITNYTWPLAVYNEGRFSNGPIWAENIATNLSISLYDYAFGGATTSNALVQGYTGANSDIPVPGIAEQVAEFLSTDSSEIRRDSSLFVLFGGFNDIFFNPNLTSAQIVRALWASATTLIDSGARHFLFLNYYDAAQIPYDQYADVGTKRTLQTFSDEFPQQLSLLTNTVSQELAGKSSRASVTYVNLLLLYRHFYFYGEPIEYGFDVFGAYGSCLIGAYGETANITQCSDPDRRVFWDEYHPSKRSHQIMADYILSKL</sequence>
<evidence type="ECO:0000256" key="1">
    <source>
        <dbReference type="ARBA" id="ARBA00022801"/>
    </source>
</evidence>
<protein>
    <submittedName>
        <fullName evidence="2">SGNH hydrolase</fullName>
    </submittedName>
</protein>
<organism evidence="2 3">
    <name type="scientific">Tothia fuscella</name>
    <dbReference type="NCBI Taxonomy" id="1048955"/>
    <lineage>
        <taxon>Eukaryota</taxon>
        <taxon>Fungi</taxon>
        <taxon>Dikarya</taxon>
        <taxon>Ascomycota</taxon>
        <taxon>Pezizomycotina</taxon>
        <taxon>Dothideomycetes</taxon>
        <taxon>Pleosporomycetidae</taxon>
        <taxon>Venturiales</taxon>
        <taxon>Cylindrosympodiaceae</taxon>
        <taxon>Tothia</taxon>
    </lineage>
</organism>
<gene>
    <name evidence="2" type="ORF">EJ08DRAFT_653680</name>
</gene>
<dbReference type="PANTHER" id="PTHR45648">
    <property type="entry name" value="GDSL LIPASE/ACYLHYDROLASE FAMILY PROTEIN (AFU_ORTHOLOGUE AFUA_4G14700)"/>
    <property type="match status" value="1"/>
</dbReference>
<evidence type="ECO:0000313" key="3">
    <source>
        <dbReference type="Proteomes" id="UP000800235"/>
    </source>
</evidence>
<dbReference type="InterPro" id="IPR001087">
    <property type="entry name" value="GDSL"/>
</dbReference>
<proteinExistence type="predicted"/>
<reference evidence="2" key="1">
    <citation type="journal article" date="2020" name="Stud. Mycol.">
        <title>101 Dothideomycetes genomes: a test case for predicting lifestyles and emergence of pathogens.</title>
        <authorList>
            <person name="Haridas S."/>
            <person name="Albert R."/>
            <person name="Binder M."/>
            <person name="Bloem J."/>
            <person name="Labutti K."/>
            <person name="Salamov A."/>
            <person name="Andreopoulos B."/>
            <person name="Baker S."/>
            <person name="Barry K."/>
            <person name="Bills G."/>
            <person name="Bluhm B."/>
            <person name="Cannon C."/>
            <person name="Castanera R."/>
            <person name="Culley D."/>
            <person name="Daum C."/>
            <person name="Ezra D."/>
            <person name="Gonzalez J."/>
            <person name="Henrissat B."/>
            <person name="Kuo A."/>
            <person name="Liang C."/>
            <person name="Lipzen A."/>
            <person name="Lutzoni F."/>
            <person name="Magnuson J."/>
            <person name="Mondo S."/>
            <person name="Nolan M."/>
            <person name="Ohm R."/>
            <person name="Pangilinan J."/>
            <person name="Park H.-J."/>
            <person name="Ramirez L."/>
            <person name="Alfaro M."/>
            <person name="Sun H."/>
            <person name="Tritt A."/>
            <person name="Yoshinaga Y."/>
            <person name="Zwiers L.-H."/>
            <person name="Turgeon B."/>
            <person name="Goodwin S."/>
            <person name="Spatafora J."/>
            <person name="Crous P."/>
            <person name="Grigoriev I."/>
        </authorList>
    </citation>
    <scope>NUCLEOTIDE SEQUENCE</scope>
    <source>
        <strain evidence="2">CBS 130266</strain>
    </source>
</reference>
<accession>A0A9P4NGJ3</accession>
<dbReference type="OrthoDB" id="1600564at2759"/>
<dbReference type="Proteomes" id="UP000800235">
    <property type="component" value="Unassembled WGS sequence"/>
</dbReference>
<dbReference type="Pfam" id="PF00657">
    <property type="entry name" value="Lipase_GDSL"/>
    <property type="match status" value="1"/>
</dbReference>
<dbReference type="SUPFAM" id="SSF52266">
    <property type="entry name" value="SGNH hydrolase"/>
    <property type="match status" value="1"/>
</dbReference>
<comment type="caution">
    <text evidence="2">The sequence shown here is derived from an EMBL/GenBank/DDBJ whole genome shotgun (WGS) entry which is preliminary data.</text>
</comment>